<organism evidence="4 5">
    <name type="scientific">Aduncisulcus paluster</name>
    <dbReference type="NCBI Taxonomy" id="2918883"/>
    <lineage>
        <taxon>Eukaryota</taxon>
        <taxon>Metamonada</taxon>
        <taxon>Carpediemonas-like organisms</taxon>
        <taxon>Aduncisulcus</taxon>
    </lineage>
</organism>
<evidence type="ECO:0000313" key="5">
    <source>
        <dbReference type="Proteomes" id="UP001057375"/>
    </source>
</evidence>
<evidence type="ECO:0000313" key="4">
    <source>
        <dbReference type="EMBL" id="GKT35954.1"/>
    </source>
</evidence>
<feature type="domain" description="4Fe-4S ferredoxin-type" evidence="3">
    <location>
        <begin position="14"/>
        <end position="43"/>
    </location>
</feature>
<evidence type="ECO:0000259" key="3">
    <source>
        <dbReference type="PROSITE" id="PS51379"/>
    </source>
</evidence>
<name>A0ABQ5KWY1_9EUKA</name>
<proteinExistence type="inferred from homology"/>
<dbReference type="InterPro" id="IPR009016">
    <property type="entry name" value="Fe_hydrogenase"/>
</dbReference>
<comment type="caution">
    <text evidence="4">The sequence shown here is derived from an EMBL/GenBank/DDBJ whole genome shotgun (WGS) entry which is preliminary data.</text>
</comment>
<keyword evidence="5" id="KW-1185">Reference proteome</keyword>
<feature type="compositionally biased region" description="Basic and acidic residues" evidence="2">
    <location>
        <begin position="337"/>
        <end position="359"/>
    </location>
</feature>
<dbReference type="SUPFAM" id="SSF54862">
    <property type="entry name" value="4Fe-4S ferredoxins"/>
    <property type="match status" value="1"/>
</dbReference>
<gene>
    <name evidence="4" type="ORF">ADUPG1_009008</name>
</gene>
<evidence type="ECO:0000256" key="1">
    <source>
        <dbReference type="ARBA" id="ARBA00006596"/>
    </source>
</evidence>
<dbReference type="PROSITE" id="PS00198">
    <property type="entry name" value="4FE4S_FER_1"/>
    <property type="match status" value="1"/>
</dbReference>
<dbReference type="Gene3D" id="3.30.70.20">
    <property type="match status" value="1"/>
</dbReference>
<dbReference type="EMBL" id="BQXS01011102">
    <property type="protein sequence ID" value="GKT35954.1"/>
    <property type="molecule type" value="Genomic_DNA"/>
</dbReference>
<dbReference type="Pfam" id="PF12838">
    <property type="entry name" value="Fer4_7"/>
    <property type="match status" value="1"/>
</dbReference>
<evidence type="ECO:0000256" key="2">
    <source>
        <dbReference type="SAM" id="MobiDB-lite"/>
    </source>
</evidence>
<dbReference type="InterPro" id="IPR017896">
    <property type="entry name" value="4Fe4S_Fe-S-bd"/>
</dbReference>
<dbReference type="PROSITE" id="PS51379">
    <property type="entry name" value="4FE4S_FER_2"/>
    <property type="match status" value="2"/>
</dbReference>
<dbReference type="SUPFAM" id="SSF53920">
    <property type="entry name" value="Fe-only hydrogenase"/>
    <property type="match status" value="2"/>
</dbReference>
<dbReference type="PANTHER" id="PTHR11615">
    <property type="entry name" value="NITRATE, FORMATE, IRON DEHYDROGENASE"/>
    <property type="match status" value="1"/>
</dbReference>
<feature type="compositionally biased region" description="Basic residues" evidence="2">
    <location>
        <begin position="323"/>
        <end position="336"/>
    </location>
</feature>
<dbReference type="Pfam" id="PF02906">
    <property type="entry name" value="Fe_hyd_lg_C"/>
    <property type="match status" value="2"/>
</dbReference>
<dbReference type="InterPro" id="IPR004108">
    <property type="entry name" value="Fe_hydrogenase_lsu_C"/>
</dbReference>
<dbReference type="Proteomes" id="UP001057375">
    <property type="component" value="Unassembled WGS sequence"/>
</dbReference>
<feature type="region of interest" description="Disordered" evidence="2">
    <location>
        <begin position="321"/>
        <end position="361"/>
    </location>
</feature>
<dbReference type="InterPro" id="IPR050340">
    <property type="entry name" value="Cytosolic_Fe-S_CAF"/>
</dbReference>
<comment type="similarity">
    <text evidence="1">Belongs to the NARF family.</text>
</comment>
<feature type="domain" description="4Fe-4S ferredoxin-type" evidence="3">
    <location>
        <begin position="63"/>
        <end position="93"/>
    </location>
</feature>
<sequence>MIPQMSSSIDKSTVGVSINWDKCIKCGACVMACRNQGMNVYEFDRTKDKHPVITSLVKQSEEGKIVLLKDSPCIECGQCVSVCPTQAIFPGGSDLPRVRELLFSKILGNRSSLLSSACASPLSTSSRSSIDTPTQSYLQIINESLVNGSKEGVSPGDKKSFPLLPALMEKLEPSIFQTRPIVALVAPATRVAIGEALGDGQDINTRQLVTALHKIGFTHVYDVQCGADFTTHEDLKELQKSLEKDDGILFTSCCPSWIKLVEKHYPHLIKYVSTARSCVSMVASLVRHFQKHGHEAFVVDIMPCTAKKTERVRPQLSDVYQMGRHKSKRRHQHRSHLHELKEGMSPSLDKDSKKKDQSDKIIIPESKLRHVSVSSNSPIDQVLASIHSPSQIPSDPMSADHFISGGERRMDIDACLTVTELATLFRELGYGSLYHPSIKKDEKTEEGCFDTLFKESSGSSSCYGRHGGVAGAVMRELCKDLTGDPCLDTSGKVAPVDKASKTFGNWHEIYRLRTNVVYEIEVEIPTFPRKIKIIHATGGSALRWVCDQVTEDPKRWDFAEMMACPGGCIGGGGMPRALKPSIKAKRASLLDSVDEHQSYRLASQNPVIKRLYSDELSGNMIHRHFHTFFEPELIEDDVEELEEEIEEEKIIQEE</sequence>
<dbReference type="Gene3D" id="3.40.950.10">
    <property type="entry name" value="Fe-only Hydrogenase (Larger Subunit), Chain L, domain 3"/>
    <property type="match status" value="1"/>
</dbReference>
<dbReference type="InterPro" id="IPR017900">
    <property type="entry name" value="4Fe4S_Fe_S_CS"/>
</dbReference>
<protein>
    <recommendedName>
        <fullName evidence="3">4Fe-4S ferredoxin-type domain-containing protein</fullName>
    </recommendedName>
</protein>
<reference evidence="4" key="1">
    <citation type="submission" date="2022-03" db="EMBL/GenBank/DDBJ databases">
        <title>Draft genome sequence of Aduncisulcus paluster, a free-living microaerophilic Fornicata.</title>
        <authorList>
            <person name="Yuyama I."/>
            <person name="Kume K."/>
            <person name="Tamura T."/>
            <person name="Inagaki Y."/>
            <person name="Hashimoto T."/>
        </authorList>
    </citation>
    <scope>NUCLEOTIDE SEQUENCE</scope>
    <source>
        <strain evidence="4">NY0171</strain>
    </source>
</reference>
<dbReference type="Gene3D" id="3.40.50.1780">
    <property type="match status" value="2"/>
</dbReference>
<accession>A0ABQ5KWY1</accession>